<dbReference type="EC" id="2.4.2.-" evidence="10"/>
<feature type="repeat" description="ANK" evidence="9">
    <location>
        <begin position="908"/>
        <end position="940"/>
    </location>
</feature>
<keyword evidence="7 9" id="KW-0040">ANK repeat</keyword>
<proteinExistence type="predicted"/>
<dbReference type="InterPro" id="IPR036930">
    <property type="entry name" value="WGR_dom_sf"/>
</dbReference>
<evidence type="ECO:0000256" key="2">
    <source>
        <dbReference type="ARBA" id="ARBA00022676"/>
    </source>
</evidence>
<dbReference type="PROSITE" id="PS51977">
    <property type="entry name" value="WGR"/>
    <property type="match status" value="1"/>
</dbReference>
<dbReference type="PANTHER" id="PTHR24198:SF165">
    <property type="entry name" value="ANKYRIN REPEAT-CONTAINING PROTEIN-RELATED"/>
    <property type="match status" value="1"/>
</dbReference>
<dbReference type="GO" id="GO:0003950">
    <property type="term" value="F:NAD+ poly-ADP-ribosyltransferase activity"/>
    <property type="evidence" value="ECO:0007669"/>
    <property type="project" value="UniProtKB-UniRule"/>
</dbReference>
<dbReference type="InterPro" id="IPR004102">
    <property type="entry name" value="Poly(ADP-ribose)pol_reg_dom"/>
</dbReference>
<evidence type="ECO:0000313" key="16">
    <source>
        <dbReference type="Proteomes" id="UP001347796"/>
    </source>
</evidence>
<evidence type="ECO:0000256" key="4">
    <source>
        <dbReference type="ARBA" id="ARBA00022695"/>
    </source>
</evidence>
<dbReference type="SUPFAM" id="SSF56399">
    <property type="entry name" value="ADP-ribosylation"/>
    <property type="match status" value="1"/>
</dbReference>
<dbReference type="SUPFAM" id="SSF47587">
    <property type="entry name" value="Domain of poly(ADP-ribose) polymerase"/>
    <property type="match status" value="1"/>
</dbReference>
<evidence type="ECO:0000256" key="1">
    <source>
        <dbReference type="ARBA" id="ARBA00004123"/>
    </source>
</evidence>
<dbReference type="Gene3D" id="3.90.228.10">
    <property type="match status" value="1"/>
</dbReference>
<feature type="compositionally biased region" description="Basic and acidic residues" evidence="11">
    <location>
        <begin position="1"/>
        <end position="16"/>
    </location>
</feature>
<dbReference type="PROSITE" id="PS50088">
    <property type="entry name" value="ANK_REPEAT"/>
    <property type="match status" value="9"/>
</dbReference>
<dbReference type="InterPro" id="IPR008893">
    <property type="entry name" value="WGR_domain"/>
</dbReference>
<dbReference type="Gene3D" id="1.25.40.20">
    <property type="entry name" value="Ankyrin repeat-containing domain"/>
    <property type="match status" value="9"/>
</dbReference>
<sequence length="2441" mass="274549">MDKTERKSNTSAKNEKDDAEVEEETETQASSSSKSKGSAKKRKVYQMDPRSPLKRQRIKIERFQSPMTEETNTKPKMIKEEIIVLYKKGTFIAVRGAEESFYLCRSLQNVQNTTKRFRIQWLSLDQEPNIYKLDYIDQTEFACVLTNVKMDRIAKDTYRLPHNEQVQAQKVLEKAIKVENGLPIEDEEMFVDDHEEEDHYEEEEEEDNWEDVETPAKRRKTAAKGKSENGTGKSRGKRGTDKSKGKTKSQKDKGKKTKVQEKKKKVVEKKERKKGPDRNLKPNPKIKVIEKDPFFETKEKVPFISIPVYSKLVIRAAILNDVGMLKDLIKDEKTYKVYYPRSVGNTMIALNYALKNGNKEMIKLLLDEMFPPRGRKDNKIKPPQPLLSSIDTGEYNPVNLGIRSIRKLNVSRGSKQGNDAFSEDTHEPNNVCPSDFVQELISFGFDWDIFDCFISSQPSSSDYNREELLGILLDNVEDAVIHGQRKLAARLVEEAEKRGGLGFNFLHKEVLSFDKEDLRQNVMAISVRKKPLENSGITPVHCAAINPNIKYLSRLISIEPDINVMDKKTRRPIHFAAACEGTEPLEFLLKRGASPFEIMKDGKTALHCACVAGRSNNVDLLIKKGTELESSFGQDAMVSKWGNGGIDRPCQSTYTALHLAVTHYHTEVVRVLIKHGANLNRQLSAGKEKLSALMIAAATGQLDIVRMLVQAGATVELLDKFKRTALTHAIKNGNTHVASYLLYIGADPNRTDSSGNTLVHYAAAYGWYFCLKLLIKDAGADAAVANHWKTTPLSIAFLKGHIGIVDFILSEIGGDINFTDDEGVTLVCLAASSRLVEGLVDQVKYLVKEKGANPALADIRGQNALHRVASNRIPISHSADSNNIANMTVEMAKMFIEGGCDPNGKDKEGKSPIMMAITMGNHVLIKYLLEVGGCISADVNKDGNNVLHLMAEQCAISDMGCIIDFISKKETESKDKIDESGDKAVQKDDDSMKNLHKMVHAVNHSGYTPLLRSCKTYVDELRQRRYRSDDKEEERKKKCAVSFIKAVITCLKADINDTVQKLHVEDELGTEIKKDKYSADGKYSVLHMLVNESNCQNNPKLLDCLKLFLEYKPNLELKDTKEQTPLAMAAVSNQQDIVKLLLKSGAKANVQFNQNITTTPITTSTPLLQAAEHCNEIMIEDLVNYGADTKAKHTNGQTALHFVANNRSNEAKAVKLTSILLSHGAEINAVCNKKRTPFHLAVSSNQGTANSSTDLEELMISKGANLFAKDIRGRTPLHYVFVQIGCHKDHSSLDPIDLCSLLTAAMGGNQLDEPDVFKQTPLHRAAIRGGTICCMHLIQRKANMHTKDQVGNTPLSLSILNRHISCAILLIQLGCNCRDTIVLDTKPSSAKPVTDIEGRPVLIWRPMQKLKKSPELTQNSFPVFQESIRSELQGVAHMLLEKTGIGRTELEDTITVSKYNVALRLMKRVTNPKLLQESNNKRQNLFHTLLIKSKPGADVNLQLKVAERLLNHNVAINQADEYGCTPIFYAALYHHPQSVAEFLIEKNPSFDINWKDKFGRNIVAAFLWDFDKIEADWESSRKWLQMLINKGATFDFHFDRPLPDALAIGWVLHGNYIDYFTTKSNLGVTPLIFALHNFHIKLVTFLLTSGASPNLADTTGLTPLMHAVKLNEEHLVKVLLNYTWTKPSKEEESKQNQPVLAKKLSRTIFNVHFPLKLVQIEEDKEEEMVKADNAADIFESDEEEEEEEEEVVDDDEREDDRSSVGSVVHSESSHDTDAVPDSDEEEDLATEPQKPSLQKKVSLLQRLSSKKEYATVDKTSTVDVTCVDGLGWNVIHHVVASLDYGTFDNEELIYILAKAGASVTQKDKAGLSPLDHALIRGAPKSATMIQKLMEIPEEKYEKPSKGTFEVKDPFTKDDTVVDYKKDSEKFLEDIYSRVMDTSEEMEVPVDPNCNFASSGSVYVDPKSKVPFDVLMSKVNVASGFYGRYSFYKMQVLHQKGKDIFVLFTRWGRIGDVGEYQHTPYPTAEEAAKEFCKIFKSKSGNDWQNLDSFVNQPKKYRLIHCEAKKKVPSVELDLTSKLPSKLSPQVLDLMKEMCDKSMLEQATRKIGLDPSIMPFGQIKREVLLEARKILQQLGELISIVEKQESNLLSEVQNELQTNVEKICKLTNEYYHLIPMDGYSHDKIEPIDKKETLKQHLRLLSNLLDLEVASKILLGAQYQIKDMNPFDYIYKAINCKIQPLLEETIETQYLLGYIRASDPSVKPHAIFKLSRPGEEESINAKNLKNHRLLFHGSNMGNFISILNRGLLVAPVDVPITGHLFGEGIYTSDCFVKSNGYSSNYSSTSKINLMLVSEVALGKCKQTVGFDQDDIMDPEYNSLKIHGRKQPDPLFDVALPYGTTIPLGIMSDVKDEIRPYCSYNEYIVHDSSQICLRYLIMYTP</sequence>
<evidence type="ECO:0000256" key="9">
    <source>
        <dbReference type="PROSITE-ProRule" id="PRU00023"/>
    </source>
</evidence>
<dbReference type="SMART" id="SM00773">
    <property type="entry name" value="WGR"/>
    <property type="match status" value="1"/>
</dbReference>
<feature type="compositionally biased region" description="Low complexity" evidence="11">
    <location>
        <begin position="27"/>
        <end position="36"/>
    </location>
</feature>
<feature type="repeat" description="ANK" evidence="9">
    <location>
        <begin position="721"/>
        <end position="753"/>
    </location>
</feature>
<feature type="compositionally biased region" description="Acidic residues" evidence="11">
    <location>
        <begin position="1738"/>
        <end position="1758"/>
    </location>
</feature>
<evidence type="ECO:0000259" key="12">
    <source>
        <dbReference type="PROSITE" id="PS51059"/>
    </source>
</evidence>
<organism evidence="15 16">
    <name type="scientific">Patella caerulea</name>
    <name type="common">Rayed Mediterranean limpet</name>
    <dbReference type="NCBI Taxonomy" id="87958"/>
    <lineage>
        <taxon>Eukaryota</taxon>
        <taxon>Metazoa</taxon>
        <taxon>Spiralia</taxon>
        <taxon>Lophotrochozoa</taxon>
        <taxon>Mollusca</taxon>
        <taxon>Gastropoda</taxon>
        <taxon>Patellogastropoda</taxon>
        <taxon>Patelloidea</taxon>
        <taxon>Patellidae</taxon>
        <taxon>Patella</taxon>
    </lineage>
</organism>
<dbReference type="SUPFAM" id="SSF48403">
    <property type="entry name" value="Ankyrin repeat"/>
    <property type="match status" value="4"/>
</dbReference>
<dbReference type="PROSITE" id="PS50297">
    <property type="entry name" value="ANK_REP_REGION"/>
    <property type="match status" value="7"/>
</dbReference>
<reference evidence="15 16" key="1">
    <citation type="submission" date="2024-01" db="EMBL/GenBank/DDBJ databases">
        <title>The genome of the rayed Mediterranean limpet Patella caerulea (Linnaeus, 1758).</title>
        <authorList>
            <person name="Anh-Thu Weber A."/>
            <person name="Halstead-Nussloch G."/>
        </authorList>
    </citation>
    <scope>NUCLEOTIDE SEQUENCE [LARGE SCALE GENOMIC DNA]</scope>
    <source>
        <strain evidence="15">AATW-2023a</strain>
        <tissue evidence="15">Whole specimen</tissue>
    </source>
</reference>
<feature type="compositionally biased region" description="Basic residues" evidence="11">
    <location>
        <begin position="253"/>
        <end position="267"/>
    </location>
</feature>
<dbReference type="Gene3D" id="2.20.140.10">
    <property type="entry name" value="WGR domain"/>
    <property type="match status" value="1"/>
</dbReference>
<dbReference type="SUPFAM" id="SSF142921">
    <property type="entry name" value="WGR domain-like"/>
    <property type="match status" value="1"/>
</dbReference>
<evidence type="ECO:0000313" key="15">
    <source>
        <dbReference type="EMBL" id="KAK6181416.1"/>
    </source>
</evidence>
<dbReference type="Pfam" id="PF05406">
    <property type="entry name" value="WGR"/>
    <property type="match status" value="1"/>
</dbReference>
<evidence type="ECO:0000256" key="8">
    <source>
        <dbReference type="ARBA" id="ARBA00023242"/>
    </source>
</evidence>
<keyword evidence="5" id="KW-0677">Repeat</keyword>
<dbReference type="InterPro" id="IPR036616">
    <property type="entry name" value="Poly(ADP-ribose)pol_reg_dom_sf"/>
</dbReference>
<feature type="domain" description="WGR" evidence="14">
    <location>
        <begin position="1958"/>
        <end position="2059"/>
    </location>
</feature>
<dbReference type="InterPro" id="IPR036770">
    <property type="entry name" value="Ankyrin_rpt-contain_sf"/>
</dbReference>
<feature type="repeat" description="ANK" evidence="9">
    <location>
        <begin position="1121"/>
        <end position="1153"/>
    </location>
</feature>
<feature type="compositionally biased region" description="Acidic residues" evidence="11">
    <location>
        <begin position="184"/>
        <end position="213"/>
    </location>
</feature>
<feature type="repeat" description="ANK" evidence="9">
    <location>
        <begin position="601"/>
        <end position="633"/>
    </location>
</feature>
<protein>
    <recommendedName>
        <fullName evidence="10">Poly [ADP-ribose] polymerase</fullName>
        <shortName evidence="10">PARP</shortName>
        <ecNumber evidence="10">2.4.2.-</ecNumber>
    </recommendedName>
</protein>
<dbReference type="Gene3D" id="1.20.142.10">
    <property type="entry name" value="Poly(ADP-ribose) polymerase, regulatory domain"/>
    <property type="match status" value="1"/>
</dbReference>
<keyword evidence="8" id="KW-0539">Nucleus</keyword>
<feature type="region of interest" description="Disordered" evidence="11">
    <location>
        <begin position="1735"/>
        <end position="1801"/>
    </location>
</feature>
<keyword evidence="4" id="KW-0548">Nucleotidyltransferase</keyword>
<evidence type="ECO:0000256" key="5">
    <source>
        <dbReference type="ARBA" id="ARBA00022737"/>
    </source>
</evidence>
<dbReference type="PROSITE" id="PS51059">
    <property type="entry name" value="PARP_CATALYTIC"/>
    <property type="match status" value="1"/>
</dbReference>
<feature type="repeat" description="ANK" evidence="9">
    <location>
        <begin position="535"/>
        <end position="567"/>
    </location>
</feature>
<keyword evidence="16" id="KW-1185">Reference proteome</keyword>
<dbReference type="GO" id="GO:0016779">
    <property type="term" value="F:nucleotidyltransferase activity"/>
    <property type="evidence" value="ECO:0007669"/>
    <property type="project" value="UniProtKB-KW"/>
</dbReference>
<feature type="region of interest" description="Disordered" evidence="11">
    <location>
        <begin position="1"/>
        <end position="56"/>
    </location>
</feature>
<feature type="domain" description="PARP alpha-helical" evidence="13">
    <location>
        <begin position="2082"/>
        <end position="2216"/>
    </location>
</feature>
<dbReference type="InterPro" id="IPR012317">
    <property type="entry name" value="Poly(ADP-ribose)pol_cat_dom"/>
</dbReference>
<feature type="repeat" description="ANK" evidence="9">
    <location>
        <begin position="688"/>
        <end position="720"/>
    </location>
</feature>
<dbReference type="CDD" id="cd07997">
    <property type="entry name" value="WGR_PARP"/>
    <property type="match status" value="1"/>
</dbReference>
<feature type="repeat" description="ANK" evidence="9">
    <location>
        <begin position="1195"/>
        <end position="1232"/>
    </location>
</feature>
<feature type="compositionally biased region" description="Basic and acidic residues" evidence="11">
    <location>
        <begin position="238"/>
        <end position="252"/>
    </location>
</feature>
<gene>
    <name evidence="15" type="ORF">SNE40_009265</name>
</gene>
<dbReference type="InterPro" id="IPR002110">
    <property type="entry name" value="Ankyrin_rpt"/>
</dbReference>
<feature type="region of interest" description="Disordered" evidence="11">
    <location>
        <begin position="183"/>
        <end position="284"/>
    </location>
</feature>
<name>A0AAN8JRR6_PATCE</name>
<dbReference type="Pfam" id="PF02877">
    <property type="entry name" value="PARP_reg"/>
    <property type="match status" value="1"/>
</dbReference>
<dbReference type="SMART" id="SM00248">
    <property type="entry name" value="ANK"/>
    <property type="match status" value="26"/>
</dbReference>
<dbReference type="GO" id="GO:0005634">
    <property type="term" value="C:nucleus"/>
    <property type="evidence" value="ECO:0007669"/>
    <property type="project" value="UniProtKB-SubCell"/>
</dbReference>
<evidence type="ECO:0000256" key="6">
    <source>
        <dbReference type="ARBA" id="ARBA00023027"/>
    </source>
</evidence>
<dbReference type="PANTHER" id="PTHR24198">
    <property type="entry name" value="ANKYRIN REPEAT AND PROTEIN KINASE DOMAIN-CONTAINING PROTEIN"/>
    <property type="match status" value="1"/>
</dbReference>
<feature type="repeat" description="ANK" evidence="9">
    <location>
        <begin position="1626"/>
        <end position="1658"/>
    </location>
</feature>
<feature type="compositionally biased region" description="Acidic residues" evidence="11">
    <location>
        <begin position="17"/>
        <end position="26"/>
    </location>
</feature>
<evidence type="ECO:0000259" key="14">
    <source>
        <dbReference type="PROSITE" id="PS51977"/>
    </source>
</evidence>
<comment type="caution">
    <text evidence="15">The sequence shown here is derived from an EMBL/GenBank/DDBJ whole genome shotgun (WGS) entry which is preliminary data.</text>
</comment>
<dbReference type="Proteomes" id="UP001347796">
    <property type="component" value="Unassembled WGS sequence"/>
</dbReference>
<evidence type="ECO:0000256" key="3">
    <source>
        <dbReference type="ARBA" id="ARBA00022679"/>
    </source>
</evidence>
<feature type="repeat" description="ANK" evidence="9">
    <location>
        <begin position="652"/>
        <end position="684"/>
    </location>
</feature>
<evidence type="ECO:0000256" key="11">
    <source>
        <dbReference type="SAM" id="MobiDB-lite"/>
    </source>
</evidence>
<accession>A0AAN8JRR6</accession>
<keyword evidence="6 10" id="KW-0520">NAD</keyword>
<evidence type="ECO:0000259" key="13">
    <source>
        <dbReference type="PROSITE" id="PS51060"/>
    </source>
</evidence>
<feature type="domain" description="PARP catalytic" evidence="12">
    <location>
        <begin position="2226"/>
        <end position="2441"/>
    </location>
</feature>
<evidence type="ECO:0000256" key="7">
    <source>
        <dbReference type="ARBA" id="ARBA00023043"/>
    </source>
</evidence>
<feature type="compositionally biased region" description="Acidic residues" evidence="11">
    <location>
        <begin position="1778"/>
        <end position="1789"/>
    </location>
</feature>
<dbReference type="PROSITE" id="PS51060">
    <property type="entry name" value="PARP_ALPHA_HD"/>
    <property type="match status" value="1"/>
</dbReference>
<comment type="subcellular location">
    <subcellularLocation>
        <location evidence="1">Nucleus</location>
    </subcellularLocation>
</comment>
<feature type="compositionally biased region" description="Basic and acidic residues" evidence="11">
    <location>
        <begin position="268"/>
        <end position="280"/>
    </location>
</feature>
<dbReference type="Pfam" id="PF00644">
    <property type="entry name" value="PARP"/>
    <property type="match status" value="1"/>
</dbReference>
<dbReference type="EMBL" id="JAZGQO010000007">
    <property type="protein sequence ID" value="KAK6181416.1"/>
    <property type="molecule type" value="Genomic_DNA"/>
</dbReference>
<dbReference type="Pfam" id="PF12796">
    <property type="entry name" value="Ank_2"/>
    <property type="match status" value="7"/>
</dbReference>
<evidence type="ECO:0000256" key="10">
    <source>
        <dbReference type="RuleBase" id="RU362114"/>
    </source>
</evidence>
<keyword evidence="3 10" id="KW-0808">Transferase</keyword>
<keyword evidence="2 10" id="KW-0328">Glycosyltransferase</keyword>